<reference evidence="1 2" key="1">
    <citation type="journal article" date="2017" name="Front. Microbiol.">
        <title>Labilibaculum manganireducens gen. nov., sp. nov. and Labilibaculum filiforme sp. nov., Novel Bacteroidetes Isolated from Subsurface Sediments of the Baltic Sea.</title>
        <authorList>
            <person name="Vandieken V."/>
            <person name="Marshall I.P."/>
            <person name="Niemann H."/>
            <person name="Engelen B."/>
            <person name="Cypionka H."/>
        </authorList>
    </citation>
    <scope>NUCLEOTIDE SEQUENCE [LARGE SCALE GENOMIC DNA]</scope>
    <source>
        <strain evidence="1 2">59.16B</strain>
    </source>
</reference>
<dbReference type="AlphaFoldDB" id="A0A2N3HZY7"/>
<accession>A0A2N3HZY7</accession>
<dbReference type="RefSeq" id="WP_101261147.1">
    <property type="nucleotide sequence ID" value="NZ_MVDD01000005.1"/>
</dbReference>
<sequence length="65" mass="7667">MNITQNKELIERVIYLAKRKATGTPMQLAERLSISERNLYRILEFLKDSEKSISYSRTLQSYIVD</sequence>
<keyword evidence="2" id="KW-1185">Reference proteome</keyword>
<evidence type="ECO:0000313" key="1">
    <source>
        <dbReference type="EMBL" id="PKQ63553.1"/>
    </source>
</evidence>
<organism evidence="1 2">
    <name type="scientific">Labilibaculum filiforme</name>
    <dbReference type="NCBI Taxonomy" id="1940526"/>
    <lineage>
        <taxon>Bacteria</taxon>
        <taxon>Pseudomonadati</taxon>
        <taxon>Bacteroidota</taxon>
        <taxon>Bacteroidia</taxon>
        <taxon>Marinilabiliales</taxon>
        <taxon>Marinifilaceae</taxon>
        <taxon>Labilibaculum</taxon>
    </lineage>
</organism>
<dbReference type="OrthoDB" id="1163801at2"/>
<dbReference type="Proteomes" id="UP000233535">
    <property type="component" value="Unassembled WGS sequence"/>
</dbReference>
<proteinExistence type="predicted"/>
<evidence type="ECO:0000313" key="2">
    <source>
        <dbReference type="Proteomes" id="UP000233535"/>
    </source>
</evidence>
<comment type="caution">
    <text evidence="1">The sequence shown here is derived from an EMBL/GenBank/DDBJ whole genome shotgun (WGS) entry which is preliminary data.</text>
</comment>
<gene>
    <name evidence="1" type="ORF">BZG02_09280</name>
</gene>
<evidence type="ECO:0008006" key="3">
    <source>
        <dbReference type="Google" id="ProtNLM"/>
    </source>
</evidence>
<protein>
    <recommendedName>
        <fullName evidence="3">Helix-turn-helix type 11 domain-containing protein</fullName>
    </recommendedName>
</protein>
<name>A0A2N3HZY7_9BACT</name>
<dbReference type="EMBL" id="MVDD01000005">
    <property type="protein sequence ID" value="PKQ63553.1"/>
    <property type="molecule type" value="Genomic_DNA"/>
</dbReference>